<organism evidence="3 4">
    <name type="scientific">Hespellia stercorisuis DSM 15480</name>
    <dbReference type="NCBI Taxonomy" id="1121950"/>
    <lineage>
        <taxon>Bacteria</taxon>
        <taxon>Bacillati</taxon>
        <taxon>Bacillota</taxon>
        <taxon>Clostridia</taxon>
        <taxon>Lachnospirales</taxon>
        <taxon>Lachnospiraceae</taxon>
        <taxon>Hespellia</taxon>
    </lineage>
</organism>
<dbReference type="EMBL" id="FQZY01000026">
    <property type="protein sequence ID" value="SHK03622.1"/>
    <property type="molecule type" value="Genomic_DNA"/>
</dbReference>
<dbReference type="InterPro" id="IPR036641">
    <property type="entry name" value="HPT_dom_sf"/>
</dbReference>
<dbReference type="Pfam" id="PF01627">
    <property type="entry name" value="Hpt"/>
    <property type="match status" value="1"/>
</dbReference>
<evidence type="ECO:0000313" key="4">
    <source>
        <dbReference type="Proteomes" id="UP000184301"/>
    </source>
</evidence>
<dbReference type="InterPro" id="IPR008207">
    <property type="entry name" value="Sig_transdc_His_kin_Hpt_dom"/>
</dbReference>
<dbReference type="GO" id="GO:0000160">
    <property type="term" value="P:phosphorelay signal transduction system"/>
    <property type="evidence" value="ECO:0007669"/>
    <property type="project" value="InterPro"/>
</dbReference>
<dbReference type="OrthoDB" id="1669200at2"/>
<dbReference type="SUPFAM" id="SSF47226">
    <property type="entry name" value="Histidine-containing phosphotransfer domain, HPT domain"/>
    <property type="match status" value="1"/>
</dbReference>
<accession>A0A1M6P6U1</accession>
<evidence type="ECO:0000259" key="2">
    <source>
        <dbReference type="PROSITE" id="PS50894"/>
    </source>
</evidence>
<keyword evidence="4" id="KW-1185">Reference proteome</keyword>
<feature type="modified residue" description="Phosphohistidine" evidence="1">
    <location>
        <position position="62"/>
    </location>
</feature>
<protein>
    <submittedName>
        <fullName evidence="3">HPt (Histidine-containing phosphotransfer) domain-containing protein</fullName>
    </submittedName>
</protein>
<evidence type="ECO:0000256" key="1">
    <source>
        <dbReference type="PROSITE-ProRule" id="PRU00110"/>
    </source>
</evidence>
<feature type="domain" description="HPt" evidence="2">
    <location>
        <begin position="21"/>
        <end position="115"/>
    </location>
</feature>
<evidence type="ECO:0000313" key="3">
    <source>
        <dbReference type="EMBL" id="SHK03622.1"/>
    </source>
</evidence>
<keyword evidence="1" id="KW-0597">Phosphoprotein</keyword>
<reference evidence="3 4" key="1">
    <citation type="submission" date="2016-11" db="EMBL/GenBank/DDBJ databases">
        <authorList>
            <person name="Jaros S."/>
            <person name="Januszkiewicz K."/>
            <person name="Wedrychowicz H."/>
        </authorList>
    </citation>
    <scope>NUCLEOTIDE SEQUENCE [LARGE SCALE GENOMIC DNA]</scope>
    <source>
        <strain evidence="3 4">DSM 15480</strain>
    </source>
</reference>
<dbReference type="STRING" id="1121950.SAMN02745243_02037"/>
<dbReference type="PROSITE" id="PS50894">
    <property type="entry name" value="HPT"/>
    <property type="match status" value="1"/>
</dbReference>
<name>A0A1M6P6U1_9FIRM</name>
<dbReference type="Gene3D" id="1.20.120.160">
    <property type="entry name" value="HPT domain"/>
    <property type="match status" value="1"/>
</dbReference>
<gene>
    <name evidence="3" type="ORF">SAMN02745243_02037</name>
</gene>
<dbReference type="Proteomes" id="UP000184301">
    <property type="component" value="Unassembled WGS sequence"/>
</dbReference>
<dbReference type="RefSeq" id="WP_073109581.1">
    <property type="nucleotide sequence ID" value="NZ_FQZY01000026.1"/>
</dbReference>
<dbReference type="AlphaFoldDB" id="A0A1M6P6U1"/>
<proteinExistence type="predicted"/>
<sequence>MSELLDKCKAYGADVTGAMERFMDDEELYEMCLEQFADDPGFAGLEKAVGEKQYKEAFEHAHALKGVAGNLGLTPLFEAVCELVEPLRAEDYSNIDAEYARIEEERERLNKLIGR</sequence>